<organism evidence="1 2">
    <name type="scientific">Coemansia aciculifera</name>
    <dbReference type="NCBI Taxonomy" id="417176"/>
    <lineage>
        <taxon>Eukaryota</taxon>
        <taxon>Fungi</taxon>
        <taxon>Fungi incertae sedis</taxon>
        <taxon>Zoopagomycota</taxon>
        <taxon>Kickxellomycotina</taxon>
        <taxon>Kickxellomycetes</taxon>
        <taxon>Kickxellales</taxon>
        <taxon>Kickxellaceae</taxon>
        <taxon>Coemansia</taxon>
    </lineage>
</organism>
<evidence type="ECO:0000313" key="2">
    <source>
        <dbReference type="Proteomes" id="UP001139981"/>
    </source>
</evidence>
<gene>
    <name evidence="1" type="primary">SYF1_2</name>
    <name evidence="1" type="ORF">IWW38_003512</name>
</gene>
<sequence length="379" mass="43169">METTDIDVEIDIADDDLRFEEEVLREPYKLKGWQRYIEHKQGGGGGNSQSQRSLTVVFERAVKRLPGSYKLWKQYLEHRLEVLKNKNSATASEDYRRTGLCFERALLLLHKMPVIWQMYAGLMARQADVTAARRVFDRALRALPLTQHRRQVWPAYLRFARRVGGLTAERVYARYVQMWPEQAPDFIDWCVGEGRWAEAARRLIAAIDSTASSTGALWRQLAHIMRAQPMAVRELRVEPILRDGIQRKGSSEAGELWAALGSHFAARGLSEQARDVYEEALASVRSVRDFAMVFDAYAAFEEAGVAAMLAEEAERVAGGDVTQAKILDLRMLRLERLMDRRPFLANDVVLRQTPHSVAAWLRRVALWRDAGDEEKAAAA</sequence>
<accession>A0ACC1M122</accession>
<evidence type="ECO:0000313" key="1">
    <source>
        <dbReference type="EMBL" id="KAJ2891690.1"/>
    </source>
</evidence>
<reference evidence="1" key="1">
    <citation type="submission" date="2022-07" db="EMBL/GenBank/DDBJ databases">
        <title>Phylogenomic reconstructions and comparative analyses of Kickxellomycotina fungi.</title>
        <authorList>
            <person name="Reynolds N.K."/>
            <person name="Stajich J.E."/>
            <person name="Barry K."/>
            <person name="Grigoriev I.V."/>
            <person name="Crous P."/>
            <person name="Smith M.E."/>
        </authorList>
    </citation>
    <scope>NUCLEOTIDE SEQUENCE</scope>
    <source>
        <strain evidence="1">CBS 190363</strain>
    </source>
</reference>
<dbReference type="EMBL" id="JANBVB010000919">
    <property type="protein sequence ID" value="KAJ2891690.1"/>
    <property type="molecule type" value="Genomic_DNA"/>
</dbReference>
<proteinExistence type="predicted"/>
<dbReference type="Proteomes" id="UP001139981">
    <property type="component" value="Unassembled WGS sequence"/>
</dbReference>
<comment type="caution">
    <text evidence="1">The sequence shown here is derived from an EMBL/GenBank/DDBJ whole genome shotgun (WGS) entry which is preliminary data.</text>
</comment>
<keyword evidence="2" id="KW-1185">Reference proteome</keyword>
<name>A0ACC1M122_9FUNG</name>
<protein>
    <submittedName>
        <fullName evidence="1">Pre-mRNA-splicing factor syf1</fullName>
    </submittedName>
</protein>
<feature type="non-terminal residue" evidence="1">
    <location>
        <position position="379"/>
    </location>
</feature>